<sequence>MITSLLTMKMIMTMKMKTKKIKDKIKGVQK</sequence>
<dbReference type="EMBL" id="BK015564">
    <property type="protein sequence ID" value="DAE13233.1"/>
    <property type="molecule type" value="Genomic_DNA"/>
</dbReference>
<accession>A0A8S5Q322</accession>
<reference evidence="1" key="1">
    <citation type="journal article" date="2021" name="Proc. Natl. Acad. Sci. U.S.A.">
        <title>A Catalog of Tens of Thousands of Viruses from Human Metagenomes Reveals Hidden Associations with Chronic Diseases.</title>
        <authorList>
            <person name="Tisza M.J."/>
            <person name="Buck C.B."/>
        </authorList>
    </citation>
    <scope>NUCLEOTIDE SEQUENCE</scope>
    <source>
        <strain evidence="1">CtLqe90</strain>
    </source>
</reference>
<evidence type="ECO:0000313" key="1">
    <source>
        <dbReference type="EMBL" id="DAE13233.1"/>
    </source>
</evidence>
<protein>
    <submittedName>
        <fullName evidence="1">Uncharacterized protein</fullName>
    </submittedName>
</protein>
<name>A0A8S5Q322_9CAUD</name>
<proteinExistence type="predicted"/>
<organism evidence="1">
    <name type="scientific">Siphoviridae sp. ctLqe90</name>
    <dbReference type="NCBI Taxonomy" id="2825456"/>
    <lineage>
        <taxon>Viruses</taxon>
        <taxon>Duplodnaviria</taxon>
        <taxon>Heunggongvirae</taxon>
        <taxon>Uroviricota</taxon>
        <taxon>Caudoviricetes</taxon>
    </lineage>
</organism>